<dbReference type="InterPro" id="IPR018561">
    <property type="entry name" value="AosR"/>
</dbReference>
<protein>
    <submittedName>
        <fullName evidence="1">DUF2017 domain-containing protein</fullName>
    </submittedName>
</protein>
<organism evidence="1 2">
    <name type="scientific">Cutibacterium avidum</name>
    <dbReference type="NCBI Taxonomy" id="33010"/>
    <lineage>
        <taxon>Bacteria</taxon>
        <taxon>Bacillati</taxon>
        <taxon>Actinomycetota</taxon>
        <taxon>Actinomycetes</taxon>
        <taxon>Propionibacteriales</taxon>
        <taxon>Propionibacteriaceae</taxon>
        <taxon>Cutibacterium</taxon>
    </lineage>
</organism>
<proteinExistence type="predicted"/>
<name>A0A3E2DC84_9ACTN</name>
<sequence>MRIEGTRDRWVWYLERRETIGIEIALGHYVEALSRLRTAPAHRTSGGDPFVFWESQFSGPQEDDEVRRAILPSAYRDDDAADAQFHASHDAEEVAARWGDAQALRTDLETVHRTGRISMNPETTQRWLRTVNVLRGMMAARLGITDQITAEEVARVAREELEAEEECVYEWLGFVVEVLVEVELSE</sequence>
<comment type="caution">
    <text evidence="1">The sequence shown here is derived from an EMBL/GenBank/DDBJ whole genome shotgun (WGS) entry which is preliminary data.</text>
</comment>
<evidence type="ECO:0000313" key="2">
    <source>
        <dbReference type="Proteomes" id="UP000259211"/>
    </source>
</evidence>
<dbReference type="EMBL" id="NOWI01000009">
    <property type="protein sequence ID" value="RFT43002.1"/>
    <property type="molecule type" value="Genomic_DNA"/>
</dbReference>
<evidence type="ECO:0000313" key="1">
    <source>
        <dbReference type="EMBL" id="RFT43002.1"/>
    </source>
</evidence>
<reference evidence="1 2" key="1">
    <citation type="submission" date="2017-07" db="EMBL/GenBank/DDBJ databases">
        <authorList>
            <person name="Sun Z.S."/>
            <person name="Albrecht U."/>
            <person name="Echele G."/>
            <person name="Lee C.C."/>
        </authorList>
    </citation>
    <scope>NUCLEOTIDE SEQUENCE [LARGE SCALE GENOMIC DNA]</scope>
    <source>
        <strain evidence="1 2">P16-029</strain>
    </source>
</reference>
<dbReference type="Pfam" id="PF09438">
    <property type="entry name" value="DUF2017"/>
    <property type="match status" value="1"/>
</dbReference>
<dbReference type="AlphaFoldDB" id="A0A3E2DC84"/>
<dbReference type="RefSeq" id="WP_065673778.1">
    <property type="nucleotide sequence ID" value="NZ_JAQDJS010000002.1"/>
</dbReference>
<dbReference type="Proteomes" id="UP000259211">
    <property type="component" value="Unassembled WGS sequence"/>
</dbReference>
<gene>
    <name evidence="1" type="ORF">CHT91_10710</name>
</gene>
<accession>A0A3E2DC84</accession>